<keyword evidence="3" id="KW-1185">Reference proteome</keyword>
<dbReference type="Pfam" id="PF13614">
    <property type="entry name" value="AAA_31"/>
    <property type="match status" value="1"/>
</dbReference>
<feature type="domain" description="AAA" evidence="1">
    <location>
        <begin position="25"/>
        <end position="212"/>
    </location>
</feature>
<gene>
    <name evidence="2" type="ORF">THSYN_30940</name>
</gene>
<dbReference type="SUPFAM" id="SSF52540">
    <property type="entry name" value="P-loop containing nucleoside triphosphate hydrolases"/>
    <property type="match status" value="1"/>
</dbReference>
<dbReference type="EMBL" id="CP020371">
    <property type="protein sequence ID" value="AUB85318.1"/>
    <property type="molecule type" value="Genomic_DNA"/>
</dbReference>
<reference evidence="2 3" key="1">
    <citation type="submission" date="2017-03" db="EMBL/GenBank/DDBJ databases">
        <title>Complete genome sequence of Candidatus 'Thiodictyon syntrophicum' sp. nov. strain Cad16T, a photolithoautotroph purple sulfur bacterium isolated from an alpine meromictic lake.</title>
        <authorList>
            <person name="Luedin S.M."/>
            <person name="Pothier J.F."/>
            <person name="Danza F."/>
            <person name="Storelli N."/>
            <person name="Wittwer M."/>
            <person name="Tonolla M."/>
        </authorList>
    </citation>
    <scope>NUCLEOTIDE SEQUENCE [LARGE SCALE GENOMIC DNA]</scope>
    <source>
        <strain evidence="2 3">Cad16T</strain>
        <plasmid evidence="3">Plasmid pts417</plasmid>
    </source>
</reference>
<sequence>MAGKAIQCYFSSRHYGIAFWGCLVQVIAVVQNKGGVGKTTLTRVLAEYFSRKGRRVLAIDLDAQCNLSRRFLEMEYDQADPDGVLPPLHPLFQEGDDGGWSGRSSSADVYFQGEVYPYPTRIEGLEVLPGHGPRLRQVELVRVGDVREQVHNRLYEFLVLAEVRDAYDLALIDTAPAKGPLTISAMRAATHAIIPTTLEPQPIEGLFGMLQLWRQEMHSRDTSRPPLKIAAIQPNLFRKGVALHEGLLDSLRKDTAVASLLSPVILHQRIAFAESDHAQARPKSVFDLAEKDPARLEAIAMCEYVARSLSEGGAGL</sequence>
<evidence type="ECO:0000259" key="1">
    <source>
        <dbReference type="Pfam" id="PF13614"/>
    </source>
</evidence>
<dbReference type="CDD" id="cd02042">
    <property type="entry name" value="ParAB_family"/>
    <property type="match status" value="1"/>
</dbReference>
<dbReference type="PANTHER" id="PTHR13696:SF52">
    <property type="entry name" value="PARA FAMILY PROTEIN CT_582"/>
    <property type="match status" value="1"/>
</dbReference>
<dbReference type="InterPro" id="IPR050678">
    <property type="entry name" value="DNA_Partitioning_ATPase"/>
</dbReference>
<geneLocation type="plasmid" evidence="3">
    <name>pts417</name>
</geneLocation>
<accession>A0A2K8UID7</accession>
<keyword evidence="2" id="KW-0614">Plasmid</keyword>
<dbReference type="KEGG" id="tsy:THSYN_30940"/>
<dbReference type="PANTHER" id="PTHR13696">
    <property type="entry name" value="P-LOOP CONTAINING NUCLEOSIDE TRIPHOSPHATE HYDROLASE"/>
    <property type="match status" value="1"/>
</dbReference>
<dbReference type="Gene3D" id="3.40.50.300">
    <property type="entry name" value="P-loop containing nucleotide triphosphate hydrolases"/>
    <property type="match status" value="1"/>
</dbReference>
<proteinExistence type="predicted"/>
<organism evidence="2 3">
    <name type="scientific">Candidatus Thiodictyon syntrophicum</name>
    <dbReference type="NCBI Taxonomy" id="1166950"/>
    <lineage>
        <taxon>Bacteria</taxon>
        <taxon>Pseudomonadati</taxon>
        <taxon>Pseudomonadota</taxon>
        <taxon>Gammaproteobacteria</taxon>
        <taxon>Chromatiales</taxon>
        <taxon>Chromatiaceae</taxon>
        <taxon>Thiodictyon</taxon>
    </lineage>
</organism>
<evidence type="ECO:0000313" key="2">
    <source>
        <dbReference type="EMBL" id="AUB85318.1"/>
    </source>
</evidence>
<dbReference type="InterPro" id="IPR027417">
    <property type="entry name" value="P-loop_NTPase"/>
</dbReference>
<dbReference type="InterPro" id="IPR025669">
    <property type="entry name" value="AAA_dom"/>
</dbReference>
<evidence type="ECO:0000313" key="3">
    <source>
        <dbReference type="Proteomes" id="UP000232638"/>
    </source>
</evidence>
<dbReference type="AlphaFoldDB" id="A0A2K8UID7"/>
<name>A0A2K8UID7_9GAMM</name>
<protein>
    <recommendedName>
        <fullName evidence="1">AAA domain-containing protein</fullName>
    </recommendedName>
</protein>
<dbReference type="Proteomes" id="UP000232638">
    <property type="component" value="Plasmid pTs417"/>
</dbReference>